<evidence type="ECO:0000256" key="3">
    <source>
        <dbReference type="ARBA" id="ARBA00023295"/>
    </source>
</evidence>
<organism evidence="6">
    <name type="scientific">Sesamum angustifolium</name>
    <dbReference type="NCBI Taxonomy" id="2727405"/>
    <lineage>
        <taxon>Eukaryota</taxon>
        <taxon>Viridiplantae</taxon>
        <taxon>Streptophyta</taxon>
        <taxon>Embryophyta</taxon>
        <taxon>Tracheophyta</taxon>
        <taxon>Spermatophyta</taxon>
        <taxon>Magnoliopsida</taxon>
        <taxon>eudicotyledons</taxon>
        <taxon>Gunneridae</taxon>
        <taxon>Pentapetalae</taxon>
        <taxon>asterids</taxon>
        <taxon>lamiids</taxon>
        <taxon>Lamiales</taxon>
        <taxon>Pedaliaceae</taxon>
        <taxon>Sesamum</taxon>
    </lineage>
</organism>
<dbReference type="GO" id="GO:0005975">
    <property type="term" value="P:carbohydrate metabolic process"/>
    <property type="evidence" value="ECO:0007669"/>
    <property type="project" value="InterPro"/>
</dbReference>
<comment type="similarity">
    <text evidence="1 4">Belongs to the glycosyl hydrolase 17 family.</text>
</comment>
<keyword evidence="2 5" id="KW-0378">Hydrolase</keyword>
<reference evidence="6" key="2">
    <citation type="journal article" date="2024" name="Plant">
        <title>Genomic evolution and insights into agronomic trait innovations of Sesamum species.</title>
        <authorList>
            <person name="Miao H."/>
            <person name="Wang L."/>
            <person name="Qu L."/>
            <person name="Liu H."/>
            <person name="Sun Y."/>
            <person name="Le M."/>
            <person name="Wang Q."/>
            <person name="Wei S."/>
            <person name="Zheng Y."/>
            <person name="Lin W."/>
            <person name="Duan Y."/>
            <person name="Cao H."/>
            <person name="Xiong S."/>
            <person name="Wang X."/>
            <person name="Wei L."/>
            <person name="Li C."/>
            <person name="Ma Q."/>
            <person name="Ju M."/>
            <person name="Zhao R."/>
            <person name="Li G."/>
            <person name="Mu C."/>
            <person name="Tian Q."/>
            <person name="Mei H."/>
            <person name="Zhang T."/>
            <person name="Gao T."/>
            <person name="Zhang H."/>
        </authorList>
    </citation>
    <scope>NUCLEOTIDE SEQUENCE</scope>
    <source>
        <strain evidence="6">G01</strain>
    </source>
</reference>
<reference evidence="6" key="1">
    <citation type="submission" date="2020-06" db="EMBL/GenBank/DDBJ databases">
        <authorList>
            <person name="Li T."/>
            <person name="Hu X."/>
            <person name="Zhang T."/>
            <person name="Song X."/>
            <person name="Zhang H."/>
            <person name="Dai N."/>
            <person name="Sheng W."/>
            <person name="Hou X."/>
            <person name="Wei L."/>
        </authorList>
    </citation>
    <scope>NUCLEOTIDE SEQUENCE</scope>
    <source>
        <strain evidence="6">G01</strain>
        <tissue evidence="6">Leaf</tissue>
    </source>
</reference>
<dbReference type="InterPro" id="IPR000490">
    <property type="entry name" value="Glyco_hydro_17"/>
</dbReference>
<dbReference type="Gene3D" id="3.20.20.80">
    <property type="entry name" value="Glycosidases"/>
    <property type="match status" value="1"/>
</dbReference>
<dbReference type="GO" id="GO:0004553">
    <property type="term" value="F:hydrolase activity, hydrolyzing O-glycosyl compounds"/>
    <property type="evidence" value="ECO:0007669"/>
    <property type="project" value="InterPro"/>
</dbReference>
<dbReference type="SUPFAM" id="SSF51445">
    <property type="entry name" value="(Trans)glycosidases"/>
    <property type="match status" value="1"/>
</dbReference>
<evidence type="ECO:0000256" key="5">
    <source>
        <dbReference type="RuleBase" id="RU004336"/>
    </source>
</evidence>
<proteinExistence type="inferred from homology"/>
<dbReference type="InterPro" id="IPR044965">
    <property type="entry name" value="Glyco_hydro_17_plant"/>
</dbReference>
<dbReference type="InterPro" id="IPR017853">
    <property type="entry name" value="GH"/>
</dbReference>
<keyword evidence="3 5" id="KW-0326">Glycosidase</keyword>
<dbReference type="PANTHER" id="PTHR32227">
    <property type="entry name" value="GLUCAN ENDO-1,3-BETA-GLUCOSIDASE BG1-RELATED-RELATED"/>
    <property type="match status" value="1"/>
</dbReference>
<gene>
    <name evidence="6" type="ORF">Sangu_0807000</name>
</gene>
<name>A0AAW2PVN6_9LAMI</name>
<dbReference type="Pfam" id="PF00332">
    <property type="entry name" value="Glyco_hydro_17"/>
    <property type="match status" value="1"/>
</dbReference>
<evidence type="ECO:0000313" key="6">
    <source>
        <dbReference type="EMBL" id="KAL0359576.1"/>
    </source>
</evidence>
<accession>A0AAW2PVN6</accession>
<comment type="caution">
    <text evidence="6">The sequence shown here is derived from an EMBL/GenBank/DDBJ whole genome shotgun (WGS) entry which is preliminary data.</text>
</comment>
<protein>
    <submittedName>
        <fullName evidence="6">Glucan endo-1,3-beta-glucosidase, basic isoform</fullName>
    </submittedName>
</protein>
<sequence>MHFSLPGLAPRSKSLLPQALGFLANSTLHQELLLSPKSGHILAPSSSSLRRISITANLHTCLPYISNPKGIGMDYALFSAPSSMVRDGFYKYWNLFDVLVDAIYVAVEKYGGNNVEVVVSETGWPSAGETAATVQNAKIFINNLIQLVKGGTPRRPERLVEAYIYNLIVEDLKKP</sequence>
<evidence type="ECO:0000256" key="2">
    <source>
        <dbReference type="ARBA" id="ARBA00022801"/>
    </source>
</evidence>
<evidence type="ECO:0000256" key="4">
    <source>
        <dbReference type="RuleBase" id="RU004335"/>
    </source>
</evidence>
<dbReference type="PROSITE" id="PS00587">
    <property type="entry name" value="GLYCOSYL_HYDROL_F17"/>
    <property type="match status" value="1"/>
</dbReference>
<dbReference type="EMBL" id="JACGWK010000004">
    <property type="protein sequence ID" value="KAL0359576.1"/>
    <property type="molecule type" value="Genomic_DNA"/>
</dbReference>
<evidence type="ECO:0000256" key="1">
    <source>
        <dbReference type="ARBA" id="ARBA00008773"/>
    </source>
</evidence>
<dbReference type="AlphaFoldDB" id="A0AAW2PVN6"/>